<comment type="catalytic activity">
    <reaction evidence="11">
        <text>ATP + H2O = ADP + phosphate + H(+)</text>
        <dbReference type="Rhea" id="RHEA:13065"/>
        <dbReference type="ChEBI" id="CHEBI:15377"/>
        <dbReference type="ChEBI" id="CHEBI:15378"/>
        <dbReference type="ChEBI" id="CHEBI:30616"/>
        <dbReference type="ChEBI" id="CHEBI:43474"/>
        <dbReference type="ChEBI" id="CHEBI:456216"/>
        <dbReference type="EC" id="5.6.2.4"/>
    </reaction>
</comment>
<keyword evidence="6" id="KW-0238">DNA-binding</keyword>
<dbReference type="EC" id="5.6.2.4" evidence="9"/>
<feature type="binding site" evidence="12">
    <location>
        <begin position="21"/>
        <end position="28"/>
    </location>
    <ligand>
        <name>ATP</name>
        <dbReference type="ChEBI" id="CHEBI:30616"/>
    </ligand>
</feature>
<dbReference type="Pfam" id="PF13361">
    <property type="entry name" value="UvrD_C"/>
    <property type="match status" value="1"/>
</dbReference>
<dbReference type="PANTHER" id="PTHR11070:SF2">
    <property type="entry name" value="ATP-DEPENDENT DNA HELICASE SRS2"/>
    <property type="match status" value="1"/>
</dbReference>
<dbReference type="EMBL" id="RQHV01000045">
    <property type="protein sequence ID" value="TGN10273.1"/>
    <property type="molecule type" value="Genomic_DNA"/>
</dbReference>
<evidence type="ECO:0000256" key="12">
    <source>
        <dbReference type="PROSITE-ProRule" id="PRU00560"/>
    </source>
</evidence>
<dbReference type="GO" id="GO:0043138">
    <property type="term" value="F:3'-5' DNA helicase activity"/>
    <property type="evidence" value="ECO:0007669"/>
    <property type="project" value="UniProtKB-EC"/>
</dbReference>
<dbReference type="Gene3D" id="3.40.50.300">
    <property type="entry name" value="P-loop containing nucleotide triphosphate hydrolases"/>
    <property type="match status" value="3"/>
</dbReference>
<comment type="catalytic activity">
    <reaction evidence="8">
        <text>Couples ATP hydrolysis with the unwinding of duplex DNA by translocating in the 3'-5' direction.</text>
        <dbReference type="EC" id="5.6.2.4"/>
    </reaction>
</comment>
<comment type="similarity">
    <text evidence="1">Belongs to the helicase family. UvrD subfamily.</text>
</comment>
<evidence type="ECO:0000313" key="14">
    <source>
        <dbReference type="EMBL" id="TGN10273.1"/>
    </source>
</evidence>
<dbReference type="Gene3D" id="1.10.10.160">
    <property type="match status" value="2"/>
</dbReference>
<organism evidence="14 15">
    <name type="scientific">Leptospira ilyithenensis</name>
    <dbReference type="NCBI Taxonomy" id="2484901"/>
    <lineage>
        <taxon>Bacteria</taxon>
        <taxon>Pseudomonadati</taxon>
        <taxon>Spirochaetota</taxon>
        <taxon>Spirochaetia</taxon>
        <taxon>Leptospirales</taxon>
        <taxon>Leptospiraceae</taxon>
        <taxon>Leptospira</taxon>
    </lineage>
</organism>
<keyword evidence="7" id="KW-0413">Isomerase</keyword>
<dbReference type="InterPro" id="IPR027417">
    <property type="entry name" value="P-loop_NTPase"/>
</dbReference>
<protein>
    <recommendedName>
        <fullName evidence="9">DNA 3'-5' helicase</fullName>
        <ecNumber evidence="9">5.6.2.4</ecNumber>
    </recommendedName>
    <alternativeName>
        <fullName evidence="10">DNA 3'-5' helicase II</fullName>
    </alternativeName>
</protein>
<name>A0A4R9LSF3_9LEPT</name>
<evidence type="ECO:0000256" key="3">
    <source>
        <dbReference type="ARBA" id="ARBA00022801"/>
    </source>
</evidence>
<evidence type="ECO:0000256" key="11">
    <source>
        <dbReference type="ARBA" id="ARBA00048988"/>
    </source>
</evidence>
<sequence>MWNEEQLAIIESKANRKQVIAAAGSGKTSTMIGLLEEQERRKTIPPERTLIVTFTNKATDEFRDRTIAKQLSNEYRISTFHAFCFQSLRKLHPHFKERGIRILTNPEKEKLSRDILTKHRFQVGGIPFSILFGRGGKLFKKEFPEVYDNYQNELLKYKRKEQKFEFDDLISMVLSELEAGESWTKELTNEFDSVIVDEFQDTDWSQLGILKKMNIENMTIVGDDWQAIYGFRGATPEPFLSFPKYFPDTKVFQLCKNYRSLKGIIDLSVLPIGKNKNKIEKEVKAHRQGEMFYLSLVMEHPKRDRQVIREKLRTFFETDPETILLVRSNFRKREWIESGISQDKVMTIHASKGLEFGTVITDISSGWNLTGESDENDTEEERRILYVALSRAKNKLILLGKEKSKSKKGLEDELFGYFPKADTRTKGALRLPFPWGNGKTFGGLAQLVRALP</sequence>
<evidence type="ECO:0000256" key="1">
    <source>
        <dbReference type="ARBA" id="ARBA00009922"/>
    </source>
</evidence>
<dbReference type="InterPro" id="IPR000212">
    <property type="entry name" value="DNA_helicase_UvrD/REP"/>
</dbReference>
<keyword evidence="3 12" id="KW-0378">Hydrolase</keyword>
<dbReference type="Pfam" id="PF00580">
    <property type="entry name" value="UvrD-helicase"/>
    <property type="match status" value="2"/>
</dbReference>
<evidence type="ECO:0000256" key="6">
    <source>
        <dbReference type="ARBA" id="ARBA00023125"/>
    </source>
</evidence>
<evidence type="ECO:0000256" key="9">
    <source>
        <dbReference type="ARBA" id="ARBA00034808"/>
    </source>
</evidence>
<dbReference type="GO" id="GO:0016887">
    <property type="term" value="F:ATP hydrolysis activity"/>
    <property type="evidence" value="ECO:0007669"/>
    <property type="project" value="RHEA"/>
</dbReference>
<evidence type="ECO:0000256" key="2">
    <source>
        <dbReference type="ARBA" id="ARBA00022741"/>
    </source>
</evidence>
<dbReference type="PANTHER" id="PTHR11070">
    <property type="entry name" value="UVRD / RECB / PCRA DNA HELICASE FAMILY MEMBER"/>
    <property type="match status" value="1"/>
</dbReference>
<keyword evidence="15" id="KW-1185">Reference proteome</keyword>
<dbReference type="InterPro" id="IPR014017">
    <property type="entry name" value="DNA_helicase_UvrD-like_C"/>
</dbReference>
<evidence type="ECO:0000313" key="15">
    <source>
        <dbReference type="Proteomes" id="UP000298264"/>
    </source>
</evidence>
<feature type="domain" description="UvrD-like helicase ATP-binding" evidence="13">
    <location>
        <begin position="1"/>
        <end position="261"/>
    </location>
</feature>
<dbReference type="GO" id="GO:0003677">
    <property type="term" value="F:DNA binding"/>
    <property type="evidence" value="ECO:0007669"/>
    <property type="project" value="UniProtKB-KW"/>
</dbReference>
<dbReference type="SUPFAM" id="SSF52540">
    <property type="entry name" value="P-loop containing nucleoside triphosphate hydrolases"/>
    <property type="match status" value="1"/>
</dbReference>
<evidence type="ECO:0000256" key="4">
    <source>
        <dbReference type="ARBA" id="ARBA00022806"/>
    </source>
</evidence>
<dbReference type="InterPro" id="IPR013986">
    <property type="entry name" value="DExx_box_DNA_helicase_dom_sf"/>
</dbReference>
<reference evidence="14" key="1">
    <citation type="journal article" date="2019" name="PLoS Negl. Trop. Dis.">
        <title>Revisiting the worldwide diversity of Leptospira species in the environment.</title>
        <authorList>
            <person name="Vincent A.T."/>
            <person name="Schiettekatte O."/>
            <person name="Bourhy P."/>
            <person name="Veyrier F.J."/>
            <person name="Picardeau M."/>
        </authorList>
    </citation>
    <scope>NUCLEOTIDE SEQUENCE [LARGE SCALE GENOMIC DNA]</scope>
    <source>
        <strain evidence="14">201400974</strain>
    </source>
</reference>
<dbReference type="Proteomes" id="UP000298264">
    <property type="component" value="Unassembled WGS sequence"/>
</dbReference>
<dbReference type="PROSITE" id="PS51198">
    <property type="entry name" value="UVRD_HELICASE_ATP_BIND"/>
    <property type="match status" value="1"/>
</dbReference>
<evidence type="ECO:0000256" key="7">
    <source>
        <dbReference type="ARBA" id="ARBA00023235"/>
    </source>
</evidence>
<evidence type="ECO:0000256" key="8">
    <source>
        <dbReference type="ARBA" id="ARBA00034617"/>
    </source>
</evidence>
<dbReference type="AlphaFoldDB" id="A0A4R9LSF3"/>
<gene>
    <name evidence="14" type="ORF">EHS11_10200</name>
</gene>
<dbReference type="CDD" id="cd17932">
    <property type="entry name" value="DEXQc_UvrD"/>
    <property type="match status" value="1"/>
</dbReference>
<evidence type="ECO:0000256" key="5">
    <source>
        <dbReference type="ARBA" id="ARBA00022840"/>
    </source>
</evidence>
<comment type="caution">
    <text evidence="14">The sequence shown here is derived from an EMBL/GenBank/DDBJ whole genome shotgun (WGS) entry which is preliminary data.</text>
</comment>
<dbReference type="OrthoDB" id="9810135at2"/>
<keyword evidence="4 12" id="KW-0347">Helicase</keyword>
<keyword evidence="2 12" id="KW-0547">Nucleotide-binding</keyword>
<evidence type="ECO:0000256" key="10">
    <source>
        <dbReference type="ARBA" id="ARBA00034923"/>
    </source>
</evidence>
<dbReference type="GO" id="GO:0005524">
    <property type="term" value="F:ATP binding"/>
    <property type="evidence" value="ECO:0007669"/>
    <property type="project" value="UniProtKB-UniRule"/>
</dbReference>
<dbReference type="GO" id="GO:0000725">
    <property type="term" value="P:recombinational repair"/>
    <property type="evidence" value="ECO:0007669"/>
    <property type="project" value="TreeGrafter"/>
</dbReference>
<proteinExistence type="inferred from homology"/>
<accession>A0A4R9LSF3</accession>
<keyword evidence="5 12" id="KW-0067">ATP-binding</keyword>
<dbReference type="InterPro" id="IPR014016">
    <property type="entry name" value="UvrD-like_ATP-bd"/>
</dbReference>
<evidence type="ECO:0000259" key="13">
    <source>
        <dbReference type="PROSITE" id="PS51198"/>
    </source>
</evidence>